<evidence type="ECO:0000256" key="1">
    <source>
        <dbReference type="SAM" id="MobiDB-lite"/>
    </source>
</evidence>
<dbReference type="PANTHER" id="PTHR31325">
    <property type="entry name" value="OS01G0798800 PROTEIN-RELATED"/>
    <property type="match status" value="1"/>
</dbReference>
<sequence length="167" mass="19232">MQEKNRRVAKDLSRYFVYLMVSAPELLRRPVGETKTMFNAVVNEDGLRIGGGGLHAAMASEQTTIMGETLLYAAPYGDVEVHRQRLSQGGEFITHLWALLYHLGNDSWEHKKDTKQQQQQQQQQTTPTRRRKTTTKKKMRRKKKKKNRKPSVKREAVEQAAAGFTFT</sequence>
<feature type="compositionally biased region" description="Low complexity" evidence="1">
    <location>
        <begin position="116"/>
        <end position="127"/>
    </location>
</feature>
<name>A0A835EW71_9POAL</name>
<proteinExistence type="predicted"/>
<evidence type="ECO:0000313" key="2">
    <source>
        <dbReference type="EMBL" id="KAF8714244.1"/>
    </source>
</evidence>
<reference evidence="2" key="1">
    <citation type="submission" date="2020-07" db="EMBL/GenBank/DDBJ databases">
        <title>Genome sequence and genetic diversity analysis of an under-domesticated orphan crop, white fonio (Digitaria exilis).</title>
        <authorList>
            <person name="Bennetzen J.L."/>
            <person name="Chen S."/>
            <person name="Ma X."/>
            <person name="Wang X."/>
            <person name="Yssel A.E.J."/>
            <person name="Chaluvadi S.R."/>
            <person name="Johnson M."/>
            <person name="Gangashetty P."/>
            <person name="Hamidou F."/>
            <person name="Sanogo M.D."/>
            <person name="Zwaenepoel A."/>
            <person name="Wallace J."/>
            <person name="Van De Peer Y."/>
            <person name="Van Deynze A."/>
        </authorList>
    </citation>
    <scope>NUCLEOTIDE SEQUENCE</scope>
    <source>
        <tissue evidence="2">Leaves</tissue>
    </source>
</reference>
<evidence type="ECO:0000313" key="3">
    <source>
        <dbReference type="Proteomes" id="UP000636709"/>
    </source>
</evidence>
<feature type="region of interest" description="Disordered" evidence="1">
    <location>
        <begin position="110"/>
        <end position="167"/>
    </location>
</feature>
<dbReference type="OrthoDB" id="686547at2759"/>
<dbReference type="EMBL" id="JACEFO010001737">
    <property type="protein sequence ID" value="KAF8714244.1"/>
    <property type="molecule type" value="Genomic_DNA"/>
</dbReference>
<gene>
    <name evidence="2" type="ORF">HU200_027847</name>
</gene>
<protein>
    <submittedName>
        <fullName evidence="2">Uncharacterized protein</fullName>
    </submittedName>
</protein>
<accession>A0A835EW71</accession>
<dbReference type="InterPro" id="IPR007658">
    <property type="entry name" value="DUF594"/>
</dbReference>
<dbReference type="Pfam" id="PF04578">
    <property type="entry name" value="DUF594"/>
    <property type="match status" value="1"/>
</dbReference>
<dbReference type="Proteomes" id="UP000636709">
    <property type="component" value="Unassembled WGS sequence"/>
</dbReference>
<keyword evidence="3" id="KW-1185">Reference proteome</keyword>
<dbReference type="AlphaFoldDB" id="A0A835EW71"/>
<organism evidence="2 3">
    <name type="scientific">Digitaria exilis</name>
    <dbReference type="NCBI Taxonomy" id="1010633"/>
    <lineage>
        <taxon>Eukaryota</taxon>
        <taxon>Viridiplantae</taxon>
        <taxon>Streptophyta</taxon>
        <taxon>Embryophyta</taxon>
        <taxon>Tracheophyta</taxon>
        <taxon>Spermatophyta</taxon>
        <taxon>Magnoliopsida</taxon>
        <taxon>Liliopsida</taxon>
        <taxon>Poales</taxon>
        <taxon>Poaceae</taxon>
        <taxon>PACMAD clade</taxon>
        <taxon>Panicoideae</taxon>
        <taxon>Panicodae</taxon>
        <taxon>Paniceae</taxon>
        <taxon>Anthephorinae</taxon>
        <taxon>Digitaria</taxon>
    </lineage>
</organism>
<feature type="compositionally biased region" description="Basic residues" evidence="1">
    <location>
        <begin position="128"/>
        <end position="151"/>
    </location>
</feature>
<comment type="caution">
    <text evidence="2">The sequence shown here is derived from an EMBL/GenBank/DDBJ whole genome shotgun (WGS) entry which is preliminary data.</text>
</comment>